<protein>
    <submittedName>
        <fullName evidence="3">Uncharacterized protein LOC105426109</fullName>
    </submittedName>
</protein>
<gene>
    <name evidence="3" type="primary">LOC105426109</name>
</gene>
<dbReference type="AlphaFoldDB" id="A0A6I9WUD2"/>
<dbReference type="KEGG" id="pbar:105426109"/>
<evidence type="ECO:0000256" key="1">
    <source>
        <dbReference type="SAM" id="MobiDB-lite"/>
    </source>
</evidence>
<dbReference type="RefSeq" id="XP_011635491.1">
    <property type="nucleotide sequence ID" value="XM_011637189.2"/>
</dbReference>
<accession>A0A6I9WUD2</accession>
<keyword evidence="2" id="KW-1185">Reference proteome</keyword>
<feature type="region of interest" description="Disordered" evidence="1">
    <location>
        <begin position="121"/>
        <end position="145"/>
    </location>
</feature>
<evidence type="ECO:0000313" key="2">
    <source>
        <dbReference type="Proteomes" id="UP000504615"/>
    </source>
</evidence>
<evidence type="ECO:0000313" key="3">
    <source>
        <dbReference type="RefSeq" id="XP_011635491.1"/>
    </source>
</evidence>
<feature type="region of interest" description="Disordered" evidence="1">
    <location>
        <begin position="27"/>
        <end position="56"/>
    </location>
</feature>
<reference evidence="3" key="1">
    <citation type="submission" date="2025-08" db="UniProtKB">
        <authorList>
            <consortium name="RefSeq"/>
        </authorList>
    </citation>
    <scope>IDENTIFICATION</scope>
</reference>
<organism evidence="2 3">
    <name type="scientific">Pogonomyrmex barbatus</name>
    <name type="common">red harvester ant</name>
    <dbReference type="NCBI Taxonomy" id="144034"/>
    <lineage>
        <taxon>Eukaryota</taxon>
        <taxon>Metazoa</taxon>
        <taxon>Ecdysozoa</taxon>
        <taxon>Arthropoda</taxon>
        <taxon>Hexapoda</taxon>
        <taxon>Insecta</taxon>
        <taxon>Pterygota</taxon>
        <taxon>Neoptera</taxon>
        <taxon>Endopterygota</taxon>
        <taxon>Hymenoptera</taxon>
        <taxon>Apocrita</taxon>
        <taxon>Aculeata</taxon>
        <taxon>Formicoidea</taxon>
        <taxon>Formicidae</taxon>
        <taxon>Myrmicinae</taxon>
        <taxon>Pogonomyrmex</taxon>
    </lineage>
</organism>
<dbReference type="GeneID" id="105426109"/>
<proteinExistence type="predicted"/>
<sequence>MTFPSYSKSISSSEICIILSFRHSETEASPQARQSGNYPSPRTSEVLTHAEETTSCSSRRPYYLYISPPSYSPIRPSESGSPPDFSALFPERHDTNLQIYPDLRTQKSLDEFCELRTASLPPLDLTIGNPTSSPKQPHTDNKIQI</sequence>
<name>A0A6I9WUD2_9HYME</name>
<feature type="compositionally biased region" description="Polar residues" evidence="1">
    <location>
        <begin position="27"/>
        <end position="46"/>
    </location>
</feature>
<dbReference type="Proteomes" id="UP000504615">
    <property type="component" value="Unplaced"/>
</dbReference>